<sequence>MERTRRGGRKPKNASKENIDMENASTSSGHGIRSPPPRLRGKKDEDRDDSTNVDDSMSEDDSDEKETTTQTLLHALSNYIEEADADILDEQKHGRKRRNNDEEDEDDMIIPTAAEFKMHMMELNKKVQMIEDSNFAEYCRRCTEFKDERTLALQTAQRHLELQLQNVETLTLFDLQKAKDLYENGKQRVQQDMAAHVQRMLDQVGHQLDTLDDNEPVFKKTKLDLSILSLKEVRLSPEETHQDIQSIGNQYKTIAIDIESLDKVITECNQGILSCGKYLFDEGDEIILSSNMMDREYIGTIQSFTKDALYVLLNTGENARVRYELLRQKRAEIKPFLRGNSAIKSLQATGWARCDPF</sequence>
<feature type="region of interest" description="Disordered" evidence="1">
    <location>
        <begin position="1"/>
        <end position="69"/>
    </location>
</feature>
<feature type="compositionally biased region" description="Basic residues" evidence="1">
    <location>
        <begin position="1"/>
        <end position="13"/>
    </location>
</feature>
<comment type="caution">
    <text evidence="2">The sequence shown here is derived from an EMBL/GenBank/DDBJ whole genome shotgun (WGS) entry which is preliminary data.</text>
</comment>
<dbReference type="Proteomes" id="UP000243217">
    <property type="component" value="Unassembled WGS sequence"/>
</dbReference>
<proteinExistence type="predicted"/>
<organism evidence="2 3">
    <name type="scientific">Thraustotheca clavata</name>
    <dbReference type="NCBI Taxonomy" id="74557"/>
    <lineage>
        <taxon>Eukaryota</taxon>
        <taxon>Sar</taxon>
        <taxon>Stramenopiles</taxon>
        <taxon>Oomycota</taxon>
        <taxon>Saprolegniomycetes</taxon>
        <taxon>Saprolegniales</taxon>
        <taxon>Achlyaceae</taxon>
        <taxon>Thraustotheca</taxon>
    </lineage>
</organism>
<name>A0A1W0AC10_9STRA</name>
<dbReference type="EMBL" id="JNBS01000064">
    <property type="protein sequence ID" value="OQS07824.1"/>
    <property type="molecule type" value="Genomic_DNA"/>
</dbReference>
<keyword evidence="3" id="KW-1185">Reference proteome</keyword>
<reference evidence="2 3" key="1">
    <citation type="journal article" date="2014" name="Genome Biol. Evol.">
        <title>The secreted proteins of Achlya hypogyna and Thraustotheca clavata identify the ancestral oomycete secretome and reveal gene acquisitions by horizontal gene transfer.</title>
        <authorList>
            <person name="Misner I."/>
            <person name="Blouin N."/>
            <person name="Leonard G."/>
            <person name="Richards T.A."/>
            <person name="Lane C.E."/>
        </authorList>
    </citation>
    <scope>NUCLEOTIDE SEQUENCE [LARGE SCALE GENOMIC DNA]</scope>
    <source>
        <strain evidence="2 3">ATCC 34112</strain>
    </source>
</reference>
<accession>A0A1W0AC10</accession>
<evidence type="ECO:0000313" key="2">
    <source>
        <dbReference type="EMBL" id="OQS07824.1"/>
    </source>
</evidence>
<dbReference type="AlphaFoldDB" id="A0A1W0AC10"/>
<protein>
    <submittedName>
        <fullName evidence="2">Uncharacterized protein</fullName>
    </submittedName>
</protein>
<evidence type="ECO:0000256" key="1">
    <source>
        <dbReference type="SAM" id="MobiDB-lite"/>
    </source>
</evidence>
<gene>
    <name evidence="2" type="ORF">THRCLA_00182</name>
</gene>
<feature type="compositionally biased region" description="Acidic residues" evidence="1">
    <location>
        <begin position="46"/>
        <end position="64"/>
    </location>
</feature>
<dbReference type="OrthoDB" id="70376at2759"/>
<evidence type="ECO:0000313" key="3">
    <source>
        <dbReference type="Proteomes" id="UP000243217"/>
    </source>
</evidence>